<evidence type="ECO:0000313" key="1">
    <source>
        <dbReference type="EMBL" id="KAL3388786.1"/>
    </source>
</evidence>
<sequence>MIRVFLDCDFGSNSENKQRGDVPRALMISARSIIKPEVRAGKIKFRSLDRQYQKLPEREKPSNTIACSDPSSATRVGLKREQYTGSYVWIMSACREVDAHIPTLPGKFFVSSDTRSRTFCSRVRDPSSFFSFSLSLSFYSYKFIYITRAIDVNGKRKAGDTLKHYCLINCR</sequence>
<evidence type="ECO:0000313" key="2">
    <source>
        <dbReference type="Proteomes" id="UP001627154"/>
    </source>
</evidence>
<comment type="caution">
    <text evidence="1">The sequence shown here is derived from an EMBL/GenBank/DDBJ whole genome shotgun (WGS) entry which is preliminary data.</text>
</comment>
<dbReference type="Proteomes" id="UP001627154">
    <property type="component" value="Unassembled WGS sequence"/>
</dbReference>
<organism evidence="1 2">
    <name type="scientific">Trichogramma kaykai</name>
    <dbReference type="NCBI Taxonomy" id="54128"/>
    <lineage>
        <taxon>Eukaryota</taxon>
        <taxon>Metazoa</taxon>
        <taxon>Ecdysozoa</taxon>
        <taxon>Arthropoda</taxon>
        <taxon>Hexapoda</taxon>
        <taxon>Insecta</taxon>
        <taxon>Pterygota</taxon>
        <taxon>Neoptera</taxon>
        <taxon>Endopterygota</taxon>
        <taxon>Hymenoptera</taxon>
        <taxon>Apocrita</taxon>
        <taxon>Proctotrupomorpha</taxon>
        <taxon>Chalcidoidea</taxon>
        <taxon>Trichogrammatidae</taxon>
        <taxon>Trichogramma</taxon>
    </lineage>
</organism>
<reference evidence="1 2" key="1">
    <citation type="journal article" date="2024" name="bioRxiv">
        <title>A reference genome for Trichogramma kaykai: A tiny desert-dwelling parasitoid wasp with competing sex-ratio distorters.</title>
        <authorList>
            <person name="Culotta J."/>
            <person name="Lindsey A.R."/>
        </authorList>
    </citation>
    <scope>NUCLEOTIDE SEQUENCE [LARGE SCALE GENOMIC DNA]</scope>
    <source>
        <strain evidence="1 2">KSX58</strain>
    </source>
</reference>
<gene>
    <name evidence="1" type="ORF">TKK_016211</name>
</gene>
<dbReference type="AlphaFoldDB" id="A0ABD2W7I8"/>
<name>A0ABD2W7I8_9HYME</name>
<keyword evidence="2" id="KW-1185">Reference proteome</keyword>
<dbReference type="EMBL" id="JBJJXI010000128">
    <property type="protein sequence ID" value="KAL3388786.1"/>
    <property type="molecule type" value="Genomic_DNA"/>
</dbReference>
<accession>A0ABD2W7I8</accession>
<proteinExistence type="predicted"/>
<protein>
    <submittedName>
        <fullName evidence="1">Uncharacterized protein</fullName>
    </submittedName>
</protein>